<dbReference type="PANTHER" id="PTHR14614">
    <property type="entry name" value="HEPATOCELLULAR CARCINOMA-ASSOCIATED ANTIGEN"/>
    <property type="match status" value="1"/>
</dbReference>
<gene>
    <name evidence="11" type="ORF">DM01DRAFT_1285960</name>
</gene>
<accession>A0A1X2GJY6</accession>
<dbReference type="Proteomes" id="UP000242146">
    <property type="component" value="Unassembled WGS sequence"/>
</dbReference>
<dbReference type="EMBL" id="MCGT01000011">
    <property type="protein sequence ID" value="ORX55620.1"/>
    <property type="molecule type" value="Genomic_DNA"/>
</dbReference>
<sequence length="322" mass="35363">MSFRFNFTCDDLELEETDVQDQPLESSLGDLSLEEPNVNKIASQVYDIMTSTLPEVIQADQVTIPGVSNPLYKRTLADVKFQLAQQDVLDAQQQTGDSDEVLDMLQLTGNSDLIRGVYEGGFKTWECSLDLVAFLAQLPEDQRQNKTVLELGCGSALPSLYLLQSHQGNQVDVQDYNSQVLHLITVPNILLNTILTPSAPQPDNATAEDIEDQPVTTNGTEQQDESGAQADEADDEEEVVDVMDDGTTCDAEADIPLDKADEMLTCVAQRSKAYFGDWESLPHQLGRTYDMVVTSETIYSQEALPSLIGVFQKALAKPHGVG</sequence>
<protein>
    <recommendedName>
        <fullName evidence="3">protein-histidine N-methyltransferase</fullName>
        <ecNumber evidence="3">2.1.1.85</ecNumber>
    </recommendedName>
</protein>
<evidence type="ECO:0000313" key="12">
    <source>
        <dbReference type="Proteomes" id="UP000242146"/>
    </source>
</evidence>
<keyword evidence="7" id="KW-0949">S-adenosyl-L-methionine</keyword>
<evidence type="ECO:0000256" key="6">
    <source>
        <dbReference type="ARBA" id="ARBA00022679"/>
    </source>
</evidence>
<dbReference type="GO" id="GO:0005634">
    <property type="term" value="C:nucleus"/>
    <property type="evidence" value="ECO:0007669"/>
    <property type="project" value="UniProtKB-SubCell"/>
</dbReference>
<dbReference type="InterPro" id="IPR019410">
    <property type="entry name" value="Methyltransf_16"/>
</dbReference>
<dbReference type="Gene3D" id="3.40.50.150">
    <property type="entry name" value="Vaccinia Virus protein VP39"/>
    <property type="match status" value="1"/>
</dbReference>
<evidence type="ECO:0000256" key="8">
    <source>
        <dbReference type="ARBA" id="ARBA00023242"/>
    </source>
</evidence>
<evidence type="ECO:0000256" key="3">
    <source>
        <dbReference type="ARBA" id="ARBA00012533"/>
    </source>
</evidence>
<evidence type="ECO:0000256" key="1">
    <source>
        <dbReference type="ARBA" id="ARBA00004123"/>
    </source>
</evidence>
<feature type="region of interest" description="Disordered" evidence="10">
    <location>
        <begin position="200"/>
        <end position="237"/>
    </location>
</feature>
<keyword evidence="12" id="KW-1185">Reference proteome</keyword>
<keyword evidence="5" id="KW-0489">Methyltransferase</keyword>
<dbReference type="SUPFAM" id="SSF53335">
    <property type="entry name" value="S-adenosyl-L-methionine-dependent methyltransferases"/>
    <property type="match status" value="1"/>
</dbReference>
<comment type="similarity">
    <text evidence="9">Belongs to the methyltransferase superfamily. METTL18 family.</text>
</comment>
<evidence type="ECO:0000256" key="2">
    <source>
        <dbReference type="ARBA" id="ARBA00004496"/>
    </source>
</evidence>
<organism evidence="11 12">
    <name type="scientific">Hesseltinella vesiculosa</name>
    <dbReference type="NCBI Taxonomy" id="101127"/>
    <lineage>
        <taxon>Eukaryota</taxon>
        <taxon>Fungi</taxon>
        <taxon>Fungi incertae sedis</taxon>
        <taxon>Mucoromycota</taxon>
        <taxon>Mucoromycotina</taxon>
        <taxon>Mucoromycetes</taxon>
        <taxon>Mucorales</taxon>
        <taxon>Cunninghamellaceae</taxon>
        <taxon>Hesseltinella</taxon>
    </lineage>
</organism>
<comment type="caution">
    <text evidence="11">The sequence shown here is derived from an EMBL/GenBank/DDBJ whole genome shotgun (WGS) entry which is preliminary data.</text>
</comment>
<keyword evidence="8" id="KW-0539">Nucleus</keyword>
<evidence type="ECO:0000256" key="4">
    <source>
        <dbReference type="ARBA" id="ARBA00022490"/>
    </source>
</evidence>
<dbReference type="InterPro" id="IPR029063">
    <property type="entry name" value="SAM-dependent_MTases_sf"/>
</dbReference>
<dbReference type="AlphaFoldDB" id="A0A1X2GJY6"/>
<dbReference type="OrthoDB" id="1723750at2759"/>
<evidence type="ECO:0000256" key="5">
    <source>
        <dbReference type="ARBA" id="ARBA00022603"/>
    </source>
</evidence>
<dbReference type="GO" id="GO:0032259">
    <property type="term" value="P:methylation"/>
    <property type="evidence" value="ECO:0007669"/>
    <property type="project" value="UniProtKB-KW"/>
</dbReference>
<dbReference type="GO" id="GO:0018064">
    <property type="term" value="F:protein-L-histidine N-tele-methyltransferase activity"/>
    <property type="evidence" value="ECO:0007669"/>
    <property type="project" value="UniProtKB-EC"/>
</dbReference>
<evidence type="ECO:0000256" key="10">
    <source>
        <dbReference type="SAM" id="MobiDB-lite"/>
    </source>
</evidence>
<evidence type="ECO:0000256" key="9">
    <source>
        <dbReference type="ARBA" id="ARBA00038126"/>
    </source>
</evidence>
<comment type="subcellular location">
    <subcellularLocation>
        <location evidence="2">Cytoplasm</location>
    </subcellularLocation>
    <subcellularLocation>
        <location evidence="1">Nucleus</location>
    </subcellularLocation>
</comment>
<keyword evidence="6" id="KW-0808">Transferase</keyword>
<dbReference type="EC" id="2.1.1.85" evidence="3"/>
<keyword evidence="4" id="KW-0963">Cytoplasm</keyword>
<dbReference type="STRING" id="101127.A0A1X2GJY6"/>
<reference evidence="11 12" key="1">
    <citation type="submission" date="2016-07" db="EMBL/GenBank/DDBJ databases">
        <title>Pervasive Adenine N6-methylation of Active Genes in Fungi.</title>
        <authorList>
            <consortium name="DOE Joint Genome Institute"/>
            <person name="Mondo S.J."/>
            <person name="Dannebaum R.O."/>
            <person name="Kuo R.C."/>
            <person name="Labutti K."/>
            <person name="Haridas S."/>
            <person name="Kuo A."/>
            <person name="Salamov A."/>
            <person name="Ahrendt S.R."/>
            <person name="Lipzen A."/>
            <person name="Sullivan W."/>
            <person name="Andreopoulos W.B."/>
            <person name="Clum A."/>
            <person name="Lindquist E."/>
            <person name="Daum C."/>
            <person name="Ramamoorthy G.K."/>
            <person name="Gryganskyi A."/>
            <person name="Culley D."/>
            <person name="Magnuson J.K."/>
            <person name="James T.Y."/>
            <person name="O'Malley M.A."/>
            <person name="Stajich J.E."/>
            <person name="Spatafora J.W."/>
            <person name="Visel A."/>
            <person name="Grigoriev I.V."/>
        </authorList>
    </citation>
    <scope>NUCLEOTIDE SEQUENCE [LARGE SCALE GENOMIC DNA]</scope>
    <source>
        <strain evidence="11 12">NRRL 3301</strain>
    </source>
</reference>
<evidence type="ECO:0000256" key="7">
    <source>
        <dbReference type="ARBA" id="ARBA00022691"/>
    </source>
</evidence>
<evidence type="ECO:0000313" key="11">
    <source>
        <dbReference type="EMBL" id="ORX55620.1"/>
    </source>
</evidence>
<name>A0A1X2GJY6_9FUNG</name>
<dbReference type="PANTHER" id="PTHR14614:SF39">
    <property type="entry name" value="HISTIDINE PROTEIN METHYLTRANSFERASE 1 HOMOLOG"/>
    <property type="match status" value="1"/>
</dbReference>
<dbReference type="GO" id="GO:0005737">
    <property type="term" value="C:cytoplasm"/>
    <property type="evidence" value="ECO:0007669"/>
    <property type="project" value="UniProtKB-SubCell"/>
</dbReference>
<proteinExistence type="inferred from homology"/>